<dbReference type="GO" id="GO:0005826">
    <property type="term" value="C:actomyosin contractile ring"/>
    <property type="evidence" value="ECO:0007669"/>
    <property type="project" value="TreeGrafter"/>
</dbReference>
<dbReference type="InterPro" id="IPR011993">
    <property type="entry name" value="PH-like_dom_sf"/>
</dbReference>
<protein>
    <submittedName>
        <fullName evidence="4">Uncharacterized protein LOC115621155 isoform X1</fullName>
    </submittedName>
</protein>
<feature type="region of interest" description="Disordered" evidence="1">
    <location>
        <begin position="127"/>
        <end position="184"/>
    </location>
</feature>
<feature type="region of interest" description="Disordered" evidence="1">
    <location>
        <begin position="257"/>
        <end position="354"/>
    </location>
</feature>
<dbReference type="PROSITE" id="PS50003">
    <property type="entry name" value="PH_DOMAIN"/>
    <property type="match status" value="1"/>
</dbReference>
<feature type="region of interest" description="Disordered" evidence="1">
    <location>
        <begin position="61"/>
        <end position="87"/>
    </location>
</feature>
<dbReference type="SUPFAM" id="SSF50729">
    <property type="entry name" value="PH domain-like"/>
    <property type="match status" value="1"/>
</dbReference>
<dbReference type="GO" id="GO:0000281">
    <property type="term" value="P:mitotic cytokinesis"/>
    <property type="evidence" value="ECO:0007669"/>
    <property type="project" value="TreeGrafter"/>
</dbReference>
<feature type="region of interest" description="Disordered" evidence="1">
    <location>
        <begin position="898"/>
        <end position="939"/>
    </location>
</feature>
<dbReference type="CDD" id="cd01263">
    <property type="entry name" value="PH_anillin"/>
    <property type="match status" value="1"/>
</dbReference>
<dbReference type="PANTHER" id="PTHR21538">
    <property type="entry name" value="ANILLIN/RHOTEKIN RTKN"/>
    <property type="match status" value="1"/>
</dbReference>
<gene>
    <name evidence="4" type="primary">LOC115621155</name>
</gene>
<evidence type="ECO:0000313" key="4">
    <source>
        <dbReference type="RefSeq" id="XP_030370576.1"/>
    </source>
</evidence>
<evidence type="ECO:0000259" key="2">
    <source>
        <dbReference type="PROSITE" id="PS50003"/>
    </source>
</evidence>
<feature type="region of interest" description="Disordered" evidence="1">
    <location>
        <begin position="375"/>
        <end position="399"/>
    </location>
</feature>
<feature type="region of interest" description="Disordered" evidence="1">
    <location>
        <begin position="469"/>
        <end position="496"/>
    </location>
</feature>
<feature type="region of interest" description="Disordered" evidence="1">
    <location>
        <begin position="1016"/>
        <end position="1042"/>
    </location>
</feature>
<evidence type="ECO:0000256" key="1">
    <source>
        <dbReference type="SAM" id="MobiDB-lite"/>
    </source>
</evidence>
<dbReference type="GeneID" id="115621155"/>
<dbReference type="RefSeq" id="XP_030370576.1">
    <property type="nucleotide sequence ID" value="XM_030514716.1"/>
</dbReference>
<dbReference type="GO" id="GO:0000915">
    <property type="term" value="P:actomyosin contractile ring assembly"/>
    <property type="evidence" value="ECO:0007669"/>
    <property type="project" value="TreeGrafter"/>
</dbReference>
<feature type="compositionally biased region" description="Acidic residues" evidence="1">
    <location>
        <begin position="25"/>
        <end position="37"/>
    </location>
</feature>
<organism evidence="3 4">
    <name type="scientific">Drosophila lebanonensis</name>
    <name type="common">Fruit fly</name>
    <name type="synonym">Scaptodrosophila lebanonensis</name>
    <dbReference type="NCBI Taxonomy" id="7225"/>
    <lineage>
        <taxon>Eukaryota</taxon>
        <taxon>Metazoa</taxon>
        <taxon>Ecdysozoa</taxon>
        <taxon>Arthropoda</taxon>
        <taxon>Hexapoda</taxon>
        <taxon>Insecta</taxon>
        <taxon>Pterygota</taxon>
        <taxon>Neoptera</taxon>
        <taxon>Endopterygota</taxon>
        <taxon>Diptera</taxon>
        <taxon>Brachycera</taxon>
        <taxon>Muscomorpha</taxon>
        <taxon>Ephydroidea</taxon>
        <taxon>Drosophilidae</taxon>
        <taxon>Scaptodrosophila</taxon>
    </lineage>
</organism>
<feature type="region of interest" description="Disordered" evidence="1">
    <location>
        <begin position="1"/>
        <end position="46"/>
    </location>
</feature>
<dbReference type="PANTHER" id="PTHR21538:SF23">
    <property type="entry name" value="ANILLIN"/>
    <property type="match status" value="1"/>
</dbReference>
<keyword evidence="3" id="KW-1185">Reference proteome</keyword>
<dbReference type="Gene3D" id="2.30.29.30">
    <property type="entry name" value="Pleckstrin-homology domain (PH domain)/Phosphotyrosine-binding domain (PTB)"/>
    <property type="match status" value="1"/>
</dbReference>
<feature type="compositionally biased region" description="Low complexity" evidence="1">
    <location>
        <begin position="343"/>
        <end position="353"/>
    </location>
</feature>
<reference evidence="4" key="1">
    <citation type="submission" date="2025-08" db="UniProtKB">
        <authorList>
            <consortium name="RefSeq"/>
        </authorList>
    </citation>
    <scope>IDENTIFICATION</scope>
    <source>
        <strain evidence="4">11010-0011.00</strain>
        <tissue evidence="4">Whole body</tissue>
    </source>
</reference>
<evidence type="ECO:0000313" key="3">
    <source>
        <dbReference type="Proteomes" id="UP000504634"/>
    </source>
</evidence>
<feature type="compositionally biased region" description="Polar residues" evidence="1">
    <location>
        <begin position="918"/>
        <end position="939"/>
    </location>
</feature>
<feature type="compositionally biased region" description="Basic and acidic residues" evidence="1">
    <location>
        <begin position="267"/>
        <end position="278"/>
    </location>
</feature>
<dbReference type="SMART" id="SM00233">
    <property type="entry name" value="PH"/>
    <property type="match status" value="1"/>
</dbReference>
<dbReference type="OrthoDB" id="5915976at2759"/>
<sequence>MAMTVAGSKYPVPKALTTVASESNVDPDEEEEDEDSAETGSTTSFSLQECINEFRARRIRRVSTQSRDQAMPAPSEKCEHAPVSTSADADLIQQNRCNKAQERKSKPCKNGFCYCFNSDSGDCASIAPTRESHVRQQRRSRRSESSKTMNAQPPEPQQPNNLDRQQKHRRQSVPPNVKLSTSRKSPLTAVSSLCAVEEDAPLIHIIQELRDNCVISEVRVNKQKLQSTASPTKQLSKNIMPLENTAYKPTAPALSIISEQETEPEKEDTQAEHTDRTENTGSIKSTSSARHSSVKRTRRSSAAGRLLQKRLSHGQVNFKPRDVAHPPPKPPRRSAQSLDGKFSLSSLSSTTPSVREAERVVDEFLSKHGVHVPSASKDVENYKSNKSRSSTRKSYPLSELERKSHRRLLPTCPSLSDIERTVESKRGVHYAKNIHSASQLHRKNAVADKPMKEIMLGWTEPKINDMLNYDENANNNDKQQKFKTSAPEPAPQSAVGWQVPHKISLDTVDGPMSENLAVNMEQKHTPIKYPRANKATNQKFVWGEQWRTLSPWNGKKRGQKSISLRKKSKSFINNSKNRILRFVSPKKTNQQPVKVNTRLCTVGVQTSHLDLHTLSSQSPPGSYHSPVQSCVQHTLTTNSSATTVATTPHLEKLGNSHQPYFDFERTVKPPTPPKKVQRAQRGRKLEFNADCSVPPTTYRSYHKDLDQDVSINKMGYVLSSIRAKLEASDERAFRTFRECSRFSPLECTQGNDEGFDCPDSHRTAALSSRKIHEQEHEPIYSEIEEDCLHIRGSPHYESRTAARFDVIPTPTNTVSTVMVSRLPNPTASAQTVQDLGALYAKVQKPLKTHTQTTTMATPTPLGQFLHESLKNGSFFQFTPLPAEPETASSYSASILPTTPSPLTPQTHGFSPRYRQPSKHQSLNNIHEQHSPPKQNRNISKSELSLQRSEIFLENLCRSELVLDQDNNARLEKVENTPMRAKSTAEDSVSYDLPHEFSDELYHDFIGNDSCYTAPRQSQYSSTHIEPLASENQSTPKKHSPRFTTKSIFQPTRALSLEIADHLAGSHSVNVSISCPTTPQQAKPVYVSEAMPVTRSLGELTPAAVHSESQVLSISAMARYRLLKNALRRSYRKGKDFFRAEKQRLAQSFNLPRDQCNQTEGGELDNSTSSQYASFNLDTLMNDSLSTNEQLAQAVNICRQMPELEISPEMVEAERLLLFSTLRQNVQPLREDVMASQRQPQCFLIDAMVLPVKADGSQDMFFNYYYICTFECEGRITSTQSVECQNGEAVFRDCGIEFYSRLEAEALELRCQIFMLRLRKVSTLSLEPQKSVTKRGSLGSAGSSNSSTSGCDQIVSRFRLHASFTLRASDMIPYQVVTSETQQSSQICLRTSHSWRLPIIVHTKSTNLAPQITLTGRAELRLPKLQYAGYLNVQDTKNKHNWNRRWCTLLGLQMDVWQYEENLTEQPPLLALGLQNCPFEELKVAPRELCARARSFMIQCDESDIYYFATDTQSELNEWLLHLNEALEIVKRWLRA</sequence>
<name>A0A6J2T0Z9_DROLE</name>
<feature type="compositionally biased region" description="Polar residues" evidence="1">
    <location>
        <begin position="1016"/>
        <end position="1034"/>
    </location>
</feature>
<dbReference type="Proteomes" id="UP000504634">
    <property type="component" value="Unplaced"/>
</dbReference>
<proteinExistence type="predicted"/>
<dbReference type="GO" id="GO:0031106">
    <property type="term" value="P:septin ring organization"/>
    <property type="evidence" value="ECO:0007669"/>
    <property type="project" value="TreeGrafter"/>
</dbReference>
<dbReference type="InterPro" id="IPR037840">
    <property type="entry name" value="PH_Anillin"/>
</dbReference>
<feature type="domain" description="PH" evidence="2">
    <location>
        <begin position="1423"/>
        <end position="1527"/>
    </location>
</feature>
<dbReference type="InterPro" id="IPR051364">
    <property type="entry name" value="Cytokinesis/Rho-signaling"/>
</dbReference>
<dbReference type="Pfam" id="PF00169">
    <property type="entry name" value="PH"/>
    <property type="match status" value="1"/>
</dbReference>
<feature type="compositionally biased region" description="Polar residues" evidence="1">
    <location>
        <begin position="279"/>
        <end position="291"/>
    </location>
</feature>
<accession>A0A6J2T0Z9</accession>
<dbReference type="InterPro" id="IPR001849">
    <property type="entry name" value="PH_domain"/>
</dbReference>